<dbReference type="SUPFAM" id="SSF81891">
    <property type="entry name" value="Poly A polymerase C-terminal region-like"/>
    <property type="match status" value="1"/>
</dbReference>
<dbReference type="RefSeq" id="WP_161740496.1">
    <property type="nucleotide sequence ID" value="NZ_JAAAMV010000001.1"/>
</dbReference>
<dbReference type="CDD" id="cd05398">
    <property type="entry name" value="NT_ClassII-CCAase"/>
    <property type="match status" value="1"/>
</dbReference>
<comment type="similarity">
    <text evidence="9">Belongs to the tRNA nucleotidyltransferase/poly(A) polymerase family.</text>
</comment>
<dbReference type="Pfam" id="PF01743">
    <property type="entry name" value="PolyA_pol"/>
    <property type="match status" value="1"/>
</dbReference>
<keyword evidence="3" id="KW-0819">tRNA processing</keyword>
<keyword evidence="8 9" id="KW-0694">RNA-binding</keyword>
<reference evidence="14 15" key="1">
    <citation type="submission" date="2020-01" db="EMBL/GenBank/DDBJ databases">
        <title>Paenibacillus soybeanensis sp. nov. isolated from the nodules of soybean (Glycine max(L.) Merr).</title>
        <authorList>
            <person name="Wang H."/>
        </authorList>
    </citation>
    <scope>NUCLEOTIDE SEQUENCE [LARGE SCALE GENOMIC DNA]</scope>
    <source>
        <strain evidence="14 15">T1</strain>
    </source>
</reference>
<evidence type="ECO:0000256" key="2">
    <source>
        <dbReference type="ARBA" id="ARBA00022679"/>
    </source>
</evidence>
<protein>
    <submittedName>
        <fullName evidence="14">CCA tRNA nucleotidyltransferase</fullName>
        <ecNumber evidence="14">2.7.7.72</ecNumber>
    </submittedName>
</protein>
<gene>
    <name evidence="14" type="ORF">GT019_01555</name>
</gene>
<keyword evidence="5" id="KW-0479">Metal-binding</keyword>
<accession>A0ABW9XJ34</accession>
<evidence type="ECO:0000256" key="1">
    <source>
        <dbReference type="ARBA" id="ARBA00001946"/>
    </source>
</evidence>
<dbReference type="InterPro" id="IPR032828">
    <property type="entry name" value="PolyA_RNA-bd"/>
</dbReference>
<evidence type="ECO:0000313" key="14">
    <source>
        <dbReference type="EMBL" id="NBD22551.1"/>
    </source>
</evidence>
<dbReference type="SUPFAM" id="SSF81301">
    <property type="entry name" value="Nucleotidyltransferase"/>
    <property type="match status" value="1"/>
</dbReference>
<comment type="cofactor">
    <cofactor evidence="1">
        <name>Mg(2+)</name>
        <dbReference type="ChEBI" id="CHEBI:18420"/>
    </cofactor>
</comment>
<evidence type="ECO:0000259" key="12">
    <source>
        <dbReference type="Pfam" id="PF12627"/>
    </source>
</evidence>
<dbReference type="InterPro" id="IPR050264">
    <property type="entry name" value="Bact_CCA-adding_enz_type3_sf"/>
</dbReference>
<organism evidence="14 15">
    <name type="scientific">Paenibacillus glycinis</name>
    <dbReference type="NCBI Taxonomy" id="2697035"/>
    <lineage>
        <taxon>Bacteria</taxon>
        <taxon>Bacillati</taxon>
        <taxon>Bacillota</taxon>
        <taxon>Bacilli</taxon>
        <taxon>Bacillales</taxon>
        <taxon>Paenibacillaceae</taxon>
        <taxon>Paenibacillus</taxon>
    </lineage>
</organism>
<dbReference type="PANTHER" id="PTHR46173:SF1">
    <property type="entry name" value="CCA TRNA NUCLEOTIDYLTRANSFERASE 1, MITOCHONDRIAL"/>
    <property type="match status" value="1"/>
</dbReference>
<dbReference type="Gene3D" id="3.30.460.10">
    <property type="entry name" value="Beta Polymerase, domain 2"/>
    <property type="match status" value="1"/>
</dbReference>
<evidence type="ECO:0000256" key="10">
    <source>
        <dbReference type="SAM" id="MobiDB-lite"/>
    </source>
</evidence>
<keyword evidence="7" id="KW-0460">Magnesium</keyword>
<evidence type="ECO:0000256" key="9">
    <source>
        <dbReference type="RuleBase" id="RU003953"/>
    </source>
</evidence>
<feature type="region of interest" description="Disordered" evidence="10">
    <location>
        <begin position="243"/>
        <end position="269"/>
    </location>
</feature>
<dbReference type="InterPro" id="IPR043519">
    <property type="entry name" value="NT_sf"/>
</dbReference>
<dbReference type="NCBIfam" id="NF009814">
    <property type="entry name" value="PRK13299.1"/>
    <property type="match status" value="1"/>
</dbReference>
<dbReference type="InterPro" id="IPR032810">
    <property type="entry name" value="CCA-adding_enz_C"/>
</dbReference>
<evidence type="ECO:0000259" key="11">
    <source>
        <dbReference type="Pfam" id="PF01743"/>
    </source>
</evidence>
<dbReference type="Gene3D" id="1.10.246.80">
    <property type="match status" value="1"/>
</dbReference>
<feature type="domain" description="Poly A polymerase head" evidence="11">
    <location>
        <begin position="26"/>
        <end position="144"/>
    </location>
</feature>
<evidence type="ECO:0000256" key="8">
    <source>
        <dbReference type="ARBA" id="ARBA00022884"/>
    </source>
</evidence>
<evidence type="ECO:0000256" key="3">
    <source>
        <dbReference type="ARBA" id="ARBA00022694"/>
    </source>
</evidence>
<keyword evidence="6" id="KW-0547">Nucleotide-binding</keyword>
<comment type="caution">
    <text evidence="14">The sequence shown here is derived from an EMBL/GenBank/DDBJ whole genome shotgun (WGS) entry which is preliminary data.</text>
</comment>
<proteinExistence type="inferred from homology"/>
<name>A0ABW9XJ34_9BACL</name>
<sequence length="476" mass="51815">MSRSEALTKALPLLYVLEERGFEAVFVGGCVRDTLLGKPLKDVDIATAASPEQVIEAFPHTIPTGLQHGTVTVVHEGETYEVTTFRTESEYERFRRPSHVEFVTSLREDLLRRDFTINSMAMRADGTLVDPFGGRRDIERGVLRCVGDADARLQEDALRIVRALRFAAAYELRIAHGTWRAIRRHKALLAHIAMERIGLEFDKMIAGAHPHQAAALLAESGLLACTKDPLPAEIVTAASSYASTKNRDRRGTPQVGAPASFGSDAASPPSWKRIASGIRALHEVGEAEDRWAALCAALSLNAEQASELFGLLRYSAARSSRLAAMIRIHVAMADTIRRLSDGLAGKQVQPVPAEANRAWIMSVLDDGQAAAQSWLSVIGRVPSLVLPDVTNSDERRKALDAVVHLLQASLEAMPAAAIRDLAVKGKDLLGLTGRPSGPWLGRLLQQLLQATALGEVPNEKDLLLTKAKKLLSDHER</sequence>
<dbReference type="Pfam" id="PF12627">
    <property type="entry name" value="PolyA_pol_RNAbd"/>
    <property type="match status" value="1"/>
</dbReference>
<dbReference type="InterPro" id="IPR002646">
    <property type="entry name" value="PolA_pol_head_dom"/>
</dbReference>
<dbReference type="EMBL" id="JAAAMV010000001">
    <property type="protein sequence ID" value="NBD22551.1"/>
    <property type="molecule type" value="Genomic_DNA"/>
</dbReference>
<evidence type="ECO:0000256" key="4">
    <source>
        <dbReference type="ARBA" id="ARBA00022695"/>
    </source>
</evidence>
<evidence type="ECO:0000256" key="6">
    <source>
        <dbReference type="ARBA" id="ARBA00022741"/>
    </source>
</evidence>
<feature type="domain" description="tRNA nucleotidyltransferase/poly(A) polymerase RNA and SrmB- binding" evidence="12">
    <location>
        <begin position="173"/>
        <end position="224"/>
    </location>
</feature>
<dbReference type="Pfam" id="PF13735">
    <property type="entry name" value="tRNA_NucTran2_2"/>
    <property type="match status" value="1"/>
</dbReference>
<keyword evidence="4 14" id="KW-0548">Nucleotidyltransferase</keyword>
<evidence type="ECO:0000256" key="7">
    <source>
        <dbReference type="ARBA" id="ARBA00022842"/>
    </source>
</evidence>
<evidence type="ECO:0000313" key="15">
    <source>
        <dbReference type="Proteomes" id="UP000665561"/>
    </source>
</evidence>
<dbReference type="EC" id="2.7.7.72" evidence="14"/>
<keyword evidence="15" id="KW-1185">Reference proteome</keyword>
<feature type="domain" description="CCA-adding enzyme C-terminal" evidence="13">
    <location>
        <begin position="406"/>
        <end position="466"/>
    </location>
</feature>
<dbReference type="GO" id="GO:0004810">
    <property type="term" value="F:CCA tRNA nucleotidyltransferase activity"/>
    <property type="evidence" value="ECO:0007669"/>
    <property type="project" value="UniProtKB-EC"/>
</dbReference>
<dbReference type="PANTHER" id="PTHR46173">
    <property type="entry name" value="CCA TRNA NUCLEOTIDYLTRANSFERASE 1, MITOCHONDRIAL"/>
    <property type="match status" value="1"/>
</dbReference>
<evidence type="ECO:0000256" key="5">
    <source>
        <dbReference type="ARBA" id="ARBA00022723"/>
    </source>
</evidence>
<evidence type="ECO:0000259" key="13">
    <source>
        <dbReference type="Pfam" id="PF13735"/>
    </source>
</evidence>
<dbReference type="Proteomes" id="UP000665561">
    <property type="component" value="Unassembled WGS sequence"/>
</dbReference>
<keyword evidence="2 9" id="KW-0808">Transferase</keyword>
<dbReference type="Gene3D" id="1.10.3090.10">
    <property type="entry name" value="cca-adding enzyme, domain 2"/>
    <property type="match status" value="1"/>
</dbReference>